<evidence type="ECO:0000313" key="2">
    <source>
        <dbReference type="Proteomes" id="UP000578819"/>
    </source>
</evidence>
<keyword evidence="2" id="KW-1185">Reference proteome</keyword>
<proteinExistence type="predicted"/>
<evidence type="ECO:0000313" key="1">
    <source>
        <dbReference type="EMBL" id="MBB4960444.1"/>
    </source>
</evidence>
<sequence>MSGLPGTSPPWPTARSAWECQAFLTLTPCPGCAGPGLRPREIATLTGDAGKRWEYHAICARCGRSETFTFALAAEPAPAYPEFGGATPSQLLDAGQFLVLAEVVADTVAADPYEIDLPGPDAVGTIAQELARARDDIGVAVAAAAECLKFVPAGATAVPRSALWSPAGLARFDADPEAFERRHLLSTLGAFREVQWEYSRVGGEA</sequence>
<gene>
    <name evidence="1" type="ORF">FHR38_004177</name>
</gene>
<name>A0A7W7ST42_9ACTN</name>
<protein>
    <submittedName>
        <fullName evidence="1">Uncharacterized protein</fullName>
    </submittedName>
</protein>
<accession>A0A7W7ST42</accession>
<dbReference type="RefSeq" id="WP_184536220.1">
    <property type="nucleotide sequence ID" value="NZ_JACHJW010000001.1"/>
</dbReference>
<dbReference type="Proteomes" id="UP000578819">
    <property type="component" value="Unassembled WGS sequence"/>
</dbReference>
<comment type="caution">
    <text evidence="1">The sequence shown here is derived from an EMBL/GenBank/DDBJ whole genome shotgun (WGS) entry which is preliminary data.</text>
</comment>
<dbReference type="AlphaFoldDB" id="A0A7W7ST42"/>
<reference evidence="1 2" key="1">
    <citation type="submission" date="2020-08" db="EMBL/GenBank/DDBJ databases">
        <title>Sequencing the genomes of 1000 actinobacteria strains.</title>
        <authorList>
            <person name="Klenk H.-P."/>
        </authorList>
    </citation>
    <scope>NUCLEOTIDE SEQUENCE [LARGE SCALE GENOMIC DNA]</scope>
    <source>
        <strain evidence="1 2">DSM 45886</strain>
    </source>
</reference>
<dbReference type="EMBL" id="JACHJW010000001">
    <property type="protein sequence ID" value="MBB4960444.1"/>
    <property type="molecule type" value="Genomic_DNA"/>
</dbReference>
<organism evidence="1 2">
    <name type="scientific">Micromonospora polyrhachis</name>
    <dbReference type="NCBI Taxonomy" id="1282883"/>
    <lineage>
        <taxon>Bacteria</taxon>
        <taxon>Bacillati</taxon>
        <taxon>Actinomycetota</taxon>
        <taxon>Actinomycetes</taxon>
        <taxon>Micromonosporales</taxon>
        <taxon>Micromonosporaceae</taxon>
        <taxon>Micromonospora</taxon>
    </lineage>
</organism>